<dbReference type="EC" id="2.7.13.3" evidence="3"/>
<dbReference type="PROSITE" id="PS50109">
    <property type="entry name" value="HIS_KIN"/>
    <property type="match status" value="1"/>
</dbReference>
<dbReference type="PANTHER" id="PTHR45436">
    <property type="entry name" value="SENSOR HISTIDINE KINASE YKOH"/>
    <property type="match status" value="1"/>
</dbReference>
<evidence type="ECO:0000256" key="1">
    <source>
        <dbReference type="ARBA" id="ARBA00000085"/>
    </source>
</evidence>
<dbReference type="PANTHER" id="PTHR45436:SF1">
    <property type="entry name" value="SENSOR PROTEIN QSEC"/>
    <property type="match status" value="1"/>
</dbReference>
<dbReference type="InterPro" id="IPR003594">
    <property type="entry name" value="HATPase_dom"/>
</dbReference>
<comment type="catalytic activity">
    <reaction evidence="1">
        <text>ATP + protein L-histidine = ADP + protein N-phospho-L-histidine.</text>
        <dbReference type="EC" id="2.7.13.3"/>
    </reaction>
</comment>
<feature type="domain" description="Histidine kinase" evidence="12">
    <location>
        <begin position="246"/>
        <end position="459"/>
    </location>
</feature>
<keyword evidence="5" id="KW-0808">Transferase</keyword>
<keyword evidence="7 14" id="KW-0418">Kinase</keyword>
<dbReference type="InterPro" id="IPR004358">
    <property type="entry name" value="Sig_transdc_His_kin-like_C"/>
</dbReference>
<dbReference type="Pfam" id="PF08521">
    <property type="entry name" value="2CSK_N"/>
    <property type="match status" value="1"/>
</dbReference>
<evidence type="ECO:0000256" key="2">
    <source>
        <dbReference type="ARBA" id="ARBA00004370"/>
    </source>
</evidence>
<dbReference type="InterPro" id="IPR036890">
    <property type="entry name" value="HATPase_C_sf"/>
</dbReference>
<dbReference type="Gene3D" id="3.30.565.10">
    <property type="entry name" value="Histidine kinase-like ATPase, C-terminal domain"/>
    <property type="match status" value="1"/>
</dbReference>
<keyword evidence="9" id="KW-0902">Two-component regulatory system</keyword>
<evidence type="ECO:0000313" key="15">
    <source>
        <dbReference type="Proteomes" id="UP000477849"/>
    </source>
</evidence>
<dbReference type="CDD" id="cd00082">
    <property type="entry name" value="HisKA"/>
    <property type="match status" value="1"/>
</dbReference>
<evidence type="ECO:0000256" key="10">
    <source>
        <dbReference type="ARBA" id="ARBA00023136"/>
    </source>
</evidence>
<feature type="domain" description="HAMP" evidence="13">
    <location>
        <begin position="187"/>
        <end position="238"/>
    </location>
</feature>
<dbReference type="SUPFAM" id="SSF47384">
    <property type="entry name" value="Homodimeric domain of signal transducing histidine kinase"/>
    <property type="match status" value="1"/>
</dbReference>
<evidence type="ECO:0000256" key="7">
    <source>
        <dbReference type="ARBA" id="ARBA00022777"/>
    </source>
</evidence>
<protein>
    <recommendedName>
        <fullName evidence="3">histidine kinase</fullName>
        <ecNumber evidence="3">2.7.13.3</ecNumber>
    </recommendedName>
</protein>
<evidence type="ECO:0000259" key="13">
    <source>
        <dbReference type="PROSITE" id="PS50885"/>
    </source>
</evidence>
<keyword evidence="15" id="KW-1185">Reference proteome</keyword>
<evidence type="ECO:0000256" key="11">
    <source>
        <dbReference type="SAM" id="Phobius"/>
    </source>
</evidence>
<keyword evidence="6 11" id="KW-0812">Transmembrane</keyword>
<dbReference type="InterPro" id="IPR005467">
    <property type="entry name" value="His_kinase_dom"/>
</dbReference>
<dbReference type="RefSeq" id="WP_163901296.1">
    <property type="nucleotide sequence ID" value="NZ_CP048427.1"/>
</dbReference>
<organism evidence="14 15">
    <name type="scientific">Rhizobium daejeonense</name>
    <dbReference type="NCBI Taxonomy" id="240521"/>
    <lineage>
        <taxon>Bacteria</taxon>
        <taxon>Pseudomonadati</taxon>
        <taxon>Pseudomonadota</taxon>
        <taxon>Alphaproteobacteria</taxon>
        <taxon>Hyphomicrobiales</taxon>
        <taxon>Rhizobiaceae</taxon>
        <taxon>Rhizobium/Agrobacterium group</taxon>
        <taxon>Rhizobium</taxon>
    </lineage>
</organism>
<name>A0A6M1S7S0_9HYPH</name>
<dbReference type="InterPro" id="IPR036097">
    <property type="entry name" value="HisK_dim/P_sf"/>
</dbReference>
<feature type="transmembrane region" description="Helical" evidence="11">
    <location>
        <begin position="171"/>
        <end position="194"/>
    </location>
</feature>
<evidence type="ECO:0000256" key="3">
    <source>
        <dbReference type="ARBA" id="ARBA00012438"/>
    </source>
</evidence>
<keyword evidence="10 11" id="KW-0472">Membrane</keyword>
<keyword evidence="8 11" id="KW-1133">Transmembrane helix</keyword>
<evidence type="ECO:0000256" key="6">
    <source>
        <dbReference type="ARBA" id="ARBA00022692"/>
    </source>
</evidence>
<dbReference type="SUPFAM" id="SSF55874">
    <property type="entry name" value="ATPase domain of HSP90 chaperone/DNA topoisomerase II/histidine kinase"/>
    <property type="match status" value="1"/>
</dbReference>
<feature type="transmembrane region" description="Helical" evidence="11">
    <location>
        <begin position="12"/>
        <end position="29"/>
    </location>
</feature>
<sequence length="463" mass="50059">MTVSVYSLRRQLLGWLLLATLVMGILALIDTYRDAVRTADAVSDRVLAGSAMAIAERVIVSEDGELQVDIPYVALEMLTSAAQDRVFYRVDGPPGEFITGYQNLPTFADLRGQPAFYTDAIFRGEQIRIAVLQRSASTGINSVPFSVTVAETTIARRQLARSILINSAARLGLMIAVAAAIVWIAVTFSLRPLYRLSDAISERSPDDLHPIEQSVPSEVQGLVDTVNSFMTRLASALAAMRNFTGNASHQLRTPLAIVRTQLELAQRATTLEEARAAAKEGDKAVVHAERVLAQLLLMAKIDSVEPEARQMPEPIDLVALVRQITADKVPSAAKASVDLGFEGEGSAWVAAEPLLVGELLGNLIGNAIAYAGFNAEVTVRVSQRDDCVRLEVEDDGPGIPASRMESLKQRFVRGERGEGLGLGLAIVEEIARLFGGTFQLARGRNNRGLLVVVTFPRAVYPQA</sequence>
<dbReference type="GO" id="GO:0000155">
    <property type="term" value="F:phosphorelay sensor kinase activity"/>
    <property type="evidence" value="ECO:0007669"/>
    <property type="project" value="InterPro"/>
</dbReference>
<evidence type="ECO:0000259" key="12">
    <source>
        <dbReference type="PROSITE" id="PS50109"/>
    </source>
</evidence>
<dbReference type="AlphaFoldDB" id="A0A6M1S7S0"/>
<dbReference type="GO" id="GO:0005886">
    <property type="term" value="C:plasma membrane"/>
    <property type="evidence" value="ECO:0007669"/>
    <property type="project" value="TreeGrafter"/>
</dbReference>
<dbReference type="PRINTS" id="PR00344">
    <property type="entry name" value="BCTRLSENSOR"/>
</dbReference>
<dbReference type="SMART" id="SM00388">
    <property type="entry name" value="HisKA"/>
    <property type="match status" value="1"/>
</dbReference>
<dbReference type="PROSITE" id="PS50885">
    <property type="entry name" value="HAMP"/>
    <property type="match status" value="1"/>
</dbReference>
<reference evidence="14 15" key="1">
    <citation type="submission" date="2020-02" db="EMBL/GenBank/DDBJ databases">
        <title>Genome sequence of the type strain CCBAU10050 of Rhizobium daejeonense.</title>
        <authorList>
            <person name="Gao J."/>
            <person name="Sun J."/>
        </authorList>
    </citation>
    <scope>NUCLEOTIDE SEQUENCE [LARGE SCALE GENOMIC DNA]</scope>
    <source>
        <strain evidence="14 15">CCBAU10050</strain>
    </source>
</reference>
<dbReference type="SMART" id="SM00387">
    <property type="entry name" value="HATPase_c"/>
    <property type="match status" value="1"/>
</dbReference>
<proteinExistence type="predicted"/>
<dbReference type="Pfam" id="PF02518">
    <property type="entry name" value="HATPase_c"/>
    <property type="match status" value="1"/>
</dbReference>
<dbReference type="Proteomes" id="UP000477849">
    <property type="component" value="Unassembled WGS sequence"/>
</dbReference>
<evidence type="ECO:0000256" key="8">
    <source>
        <dbReference type="ARBA" id="ARBA00022989"/>
    </source>
</evidence>
<dbReference type="InterPro" id="IPR003661">
    <property type="entry name" value="HisK_dim/P_dom"/>
</dbReference>
<accession>A0A6M1S7S0</accession>
<keyword evidence="4" id="KW-0597">Phosphoprotein</keyword>
<dbReference type="InterPro" id="IPR013727">
    <property type="entry name" value="2CSK_N"/>
</dbReference>
<dbReference type="CDD" id="cd00075">
    <property type="entry name" value="HATPase"/>
    <property type="match status" value="1"/>
</dbReference>
<dbReference type="InterPro" id="IPR050428">
    <property type="entry name" value="TCS_sensor_his_kinase"/>
</dbReference>
<dbReference type="Gene3D" id="1.10.287.130">
    <property type="match status" value="1"/>
</dbReference>
<evidence type="ECO:0000313" key="14">
    <source>
        <dbReference type="EMBL" id="NGO66411.1"/>
    </source>
</evidence>
<gene>
    <name evidence="14" type="ORF">G6N76_22355</name>
</gene>
<comment type="subcellular location">
    <subcellularLocation>
        <location evidence="2">Membrane</location>
    </subcellularLocation>
</comment>
<dbReference type="EMBL" id="JAAKZH010000011">
    <property type="protein sequence ID" value="NGO66411.1"/>
    <property type="molecule type" value="Genomic_DNA"/>
</dbReference>
<evidence type="ECO:0000256" key="4">
    <source>
        <dbReference type="ARBA" id="ARBA00022553"/>
    </source>
</evidence>
<evidence type="ECO:0000256" key="5">
    <source>
        <dbReference type="ARBA" id="ARBA00022679"/>
    </source>
</evidence>
<evidence type="ECO:0000256" key="9">
    <source>
        <dbReference type="ARBA" id="ARBA00023012"/>
    </source>
</evidence>
<dbReference type="InterPro" id="IPR003660">
    <property type="entry name" value="HAMP_dom"/>
</dbReference>
<dbReference type="Pfam" id="PF00512">
    <property type="entry name" value="HisKA"/>
    <property type="match status" value="1"/>
</dbReference>
<comment type="caution">
    <text evidence="14">The sequence shown here is derived from an EMBL/GenBank/DDBJ whole genome shotgun (WGS) entry which is preliminary data.</text>
</comment>